<gene>
    <name evidence="1" type="ORF">AVDCRST_MAG91-1894</name>
</gene>
<evidence type="ECO:0000313" key="1">
    <source>
        <dbReference type="EMBL" id="CAA9515572.1"/>
    </source>
</evidence>
<accession>A0A6J4T7R7</accession>
<dbReference type="AlphaFoldDB" id="A0A6J4T7R7"/>
<organism evidence="1">
    <name type="scientific">uncultured Sphingomonadaceae bacterium</name>
    <dbReference type="NCBI Taxonomy" id="169976"/>
    <lineage>
        <taxon>Bacteria</taxon>
        <taxon>Pseudomonadati</taxon>
        <taxon>Pseudomonadota</taxon>
        <taxon>Alphaproteobacteria</taxon>
        <taxon>Sphingomonadales</taxon>
        <taxon>Sphingomonadaceae</taxon>
        <taxon>environmental samples</taxon>
    </lineage>
</organism>
<name>A0A6J4T7R7_9SPHN</name>
<protein>
    <submittedName>
        <fullName evidence="1">Uncharacterized protein</fullName>
    </submittedName>
</protein>
<sequence length="38" mass="4679">MRTPQTETRLTAYRRGYGRDRQIYPMNEYNISDRILRS</sequence>
<dbReference type="EMBL" id="CADCVX010000350">
    <property type="protein sequence ID" value="CAA9515572.1"/>
    <property type="molecule type" value="Genomic_DNA"/>
</dbReference>
<proteinExistence type="predicted"/>
<reference evidence="1" key="1">
    <citation type="submission" date="2020-02" db="EMBL/GenBank/DDBJ databases">
        <authorList>
            <person name="Meier V. D."/>
        </authorList>
    </citation>
    <scope>NUCLEOTIDE SEQUENCE</scope>
    <source>
        <strain evidence="1">AVDCRST_MAG91</strain>
    </source>
</reference>